<reference evidence="1 2" key="1">
    <citation type="journal article" date="2024" name="Science">
        <title>Giant polyketide synthase enzymes in the biosynthesis of giant marine polyether toxins.</title>
        <authorList>
            <person name="Fallon T.R."/>
            <person name="Shende V.V."/>
            <person name="Wierzbicki I.H."/>
            <person name="Pendleton A.L."/>
            <person name="Watervoot N.F."/>
            <person name="Auber R.P."/>
            <person name="Gonzalez D.J."/>
            <person name="Wisecaver J.H."/>
            <person name="Moore B.S."/>
        </authorList>
    </citation>
    <scope>NUCLEOTIDE SEQUENCE [LARGE SCALE GENOMIC DNA]</scope>
    <source>
        <strain evidence="1 2">12B1</strain>
    </source>
</reference>
<evidence type="ECO:0000313" key="1">
    <source>
        <dbReference type="EMBL" id="KAL1526053.1"/>
    </source>
</evidence>
<dbReference type="EMBL" id="JBGBPQ010000004">
    <property type="protein sequence ID" value="KAL1526053.1"/>
    <property type="molecule type" value="Genomic_DNA"/>
</dbReference>
<name>A0AB34JV97_PRYPA</name>
<organism evidence="1 2">
    <name type="scientific">Prymnesium parvum</name>
    <name type="common">Toxic golden alga</name>
    <dbReference type="NCBI Taxonomy" id="97485"/>
    <lineage>
        <taxon>Eukaryota</taxon>
        <taxon>Haptista</taxon>
        <taxon>Haptophyta</taxon>
        <taxon>Prymnesiophyceae</taxon>
        <taxon>Prymnesiales</taxon>
        <taxon>Prymnesiaceae</taxon>
        <taxon>Prymnesium</taxon>
    </lineage>
</organism>
<keyword evidence="2" id="KW-1185">Reference proteome</keyword>
<sequence length="169" mass="16959">MAAATGTVAAAAPAPGVTVAPNLAPTRLGANPAATTVARSVGAVAALDPDEFTLSSDSPVISAFIPFLQWVRPGAGGTAQVAMSELEGICITACSFDLADRPLAVALRSSNLVEHGLNAAACSAILHELHDARLLDTWIGLLLAKGSFGILSVAALLSTAPPWHASLVG</sequence>
<proteinExistence type="predicted"/>
<evidence type="ECO:0000313" key="2">
    <source>
        <dbReference type="Proteomes" id="UP001515480"/>
    </source>
</evidence>
<dbReference type="AlphaFoldDB" id="A0AB34JV97"/>
<dbReference type="Proteomes" id="UP001515480">
    <property type="component" value="Unassembled WGS sequence"/>
</dbReference>
<protein>
    <submittedName>
        <fullName evidence="1">Uncharacterized protein</fullName>
    </submittedName>
</protein>
<gene>
    <name evidence="1" type="ORF">AB1Y20_020874</name>
</gene>
<accession>A0AB34JV97</accession>
<comment type="caution">
    <text evidence="1">The sequence shown here is derived from an EMBL/GenBank/DDBJ whole genome shotgun (WGS) entry which is preliminary data.</text>
</comment>